<proteinExistence type="predicted"/>
<accession>A0ABX3WW20</accession>
<name>A0ABX3WW20_9BRAD</name>
<dbReference type="RefSeq" id="WP_083926320.1">
    <property type="nucleotide sequence ID" value="NZ_JAFBBN010000001.1"/>
</dbReference>
<dbReference type="EMBL" id="NAFK01000175">
    <property type="protein sequence ID" value="OSJ22397.1"/>
    <property type="molecule type" value="Genomic_DNA"/>
</dbReference>
<comment type="caution">
    <text evidence="2">The sequence shown here is derived from an EMBL/GenBank/DDBJ whole genome shotgun (WGS) entry which is preliminary data.</text>
</comment>
<feature type="region of interest" description="Disordered" evidence="1">
    <location>
        <begin position="40"/>
        <end position="64"/>
    </location>
</feature>
<keyword evidence="3" id="KW-1185">Reference proteome</keyword>
<organism evidence="2 3">
    <name type="scientific">Bradyrhizobium canariense</name>
    <dbReference type="NCBI Taxonomy" id="255045"/>
    <lineage>
        <taxon>Bacteria</taxon>
        <taxon>Pseudomonadati</taxon>
        <taxon>Pseudomonadota</taxon>
        <taxon>Alphaproteobacteria</taxon>
        <taxon>Hyphomicrobiales</taxon>
        <taxon>Nitrobacteraceae</taxon>
        <taxon>Bradyrhizobium</taxon>
    </lineage>
</organism>
<reference evidence="2 3" key="1">
    <citation type="submission" date="2017-03" db="EMBL/GenBank/DDBJ databases">
        <title>Whole genome sequences of fourteen strains of Bradyrhizobium canariense and one strain of Bradyrhizobium japonicum isolated from Lupinus (Papilionoideae: Genisteae) species in Algeria.</title>
        <authorList>
            <person name="Crovadore J."/>
            <person name="Chekireb D."/>
            <person name="Brachmann A."/>
            <person name="Chablais R."/>
            <person name="Cochard B."/>
            <person name="Lefort F."/>
        </authorList>
    </citation>
    <scope>NUCLEOTIDE SEQUENCE [LARGE SCALE GENOMIC DNA]</scope>
    <source>
        <strain evidence="2 3">UBMAN05</strain>
    </source>
</reference>
<evidence type="ECO:0000256" key="1">
    <source>
        <dbReference type="SAM" id="MobiDB-lite"/>
    </source>
</evidence>
<evidence type="ECO:0000313" key="3">
    <source>
        <dbReference type="Proteomes" id="UP000193884"/>
    </source>
</evidence>
<dbReference type="Proteomes" id="UP000193884">
    <property type="component" value="Unassembled WGS sequence"/>
</dbReference>
<protein>
    <submittedName>
        <fullName evidence="2">Uncharacterized protein</fullName>
    </submittedName>
</protein>
<evidence type="ECO:0000313" key="2">
    <source>
        <dbReference type="EMBL" id="OSJ22397.1"/>
    </source>
</evidence>
<gene>
    <name evidence="2" type="ORF">BST63_30785</name>
</gene>
<sequence length="64" mass="7462">MGVIMPTILDLLYREYCRARLAEMRKQLLIAAERFEALDAHHHPDQGDDERTDAQRKTGRRAPN</sequence>